<gene>
    <name evidence="2" type="primary">LOC123391019</name>
</gene>
<dbReference type="GeneID" id="123391019"/>
<dbReference type="AlphaFoldDB" id="A0A8U0RY62"/>
<sequence>MRSALTGLGGRYLCDVYLDKEKGGDTYLFLCVWLQPAPPARLLLRPRVHLPGSLVSGRDYERAPRPPRGLLGVVVQPVGPASFSAGAPAAGLLGLQRGWAGLVPERGTCRSRGGLGAQDLQTDAQRVLPSEGSAFPPEEEEMPILQVSWSLPSRPGEISPTHLIFRLGKGGQYNTYSMLALGQTCITLLPVSFLNNCLSITCRV</sequence>
<evidence type="ECO:0000313" key="2">
    <source>
        <dbReference type="RefSeq" id="XP_044932448.1"/>
    </source>
</evidence>
<proteinExistence type="predicted"/>
<reference evidence="2" key="1">
    <citation type="submission" date="2025-08" db="UniProtKB">
        <authorList>
            <consortium name="RefSeq"/>
        </authorList>
    </citation>
    <scope>IDENTIFICATION</scope>
    <source>
        <tissue evidence="2">Brain</tissue>
    </source>
</reference>
<evidence type="ECO:0000313" key="1">
    <source>
        <dbReference type="Proteomes" id="UP000000715"/>
    </source>
</evidence>
<name>A0A8U0RY62_MUSPF</name>
<keyword evidence="1" id="KW-1185">Reference proteome</keyword>
<accession>A0A8U0RY62</accession>
<dbReference type="RefSeq" id="XP_044932448.1">
    <property type="nucleotide sequence ID" value="XM_045076513.1"/>
</dbReference>
<dbReference type="Proteomes" id="UP000000715">
    <property type="component" value="Unplaced"/>
</dbReference>
<protein>
    <submittedName>
        <fullName evidence="2">Uncharacterized protein LOC123391019</fullName>
    </submittedName>
</protein>
<organism evidence="1 2">
    <name type="scientific">Mustela putorius furo</name>
    <name type="common">European domestic ferret</name>
    <name type="synonym">Mustela furo</name>
    <dbReference type="NCBI Taxonomy" id="9669"/>
    <lineage>
        <taxon>Eukaryota</taxon>
        <taxon>Metazoa</taxon>
        <taxon>Chordata</taxon>
        <taxon>Craniata</taxon>
        <taxon>Vertebrata</taxon>
        <taxon>Euteleostomi</taxon>
        <taxon>Mammalia</taxon>
        <taxon>Eutheria</taxon>
        <taxon>Laurasiatheria</taxon>
        <taxon>Carnivora</taxon>
        <taxon>Caniformia</taxon>
        <taxon>Musteloidea</taxon>
        <taxon>Mustelidae</taxon>
        <taxon>Mustelinae</taxon>
        <taxon>Mustela</taxon>
    </lineage>
</organism>